<accession>A0A4P7A3N0</accession>
<dbReference type="AlphaFoldDB" id="A0A4P7A3N0"/>
<dbReference type="KEGG" id="panc:E2636_16500"/>
<proteinExistence type="predicted"/>
<dbReference type="EMBL" id="CP038015">
    <property type="protein sequence ID" value="QBP42646.1"/>
    <property type="molecule type" value="Genomic_DNA"/>
</dbReference>
<keyword evidence="2" id="KW-1185">Reference proteome</keyword>
<organism evidence="1 2">
    <name type="scientific">Paenisporosarcina antarctica</name>
    <dbReference type="NCBI Taxonomy" id="417367"/>
    <lineage>
        <taxon>Bacteria</taxon>
        <taxon>Bacillati</taxon>
        <taxon>Bacillota</taxon>
        <taxon>Bacilli</taxon>
        <taxon>Bacillales</taxon>
        <taxon>Caryophanaceae</taxon>
        <taxon>Paenisporosarcina</taxon>
    </lineage>
</organism>
<protein>
    <submittedName>
        <fullName evidence="1">Uncharacterized protein</fullName>
    </submittedName>
</protein>
<evidence type="ECO:0000313" key="2">
    <source>
        <dbReference type="Proteomes" id="UP000294292"/>
    </source>
</evidence>
<sequence length="100" mass="11932">MEQFGDSTMIIDHSISVADDLLEIFKDNKKQFFIELNSYSTEFKIKLRTNNYLIEKQKNIIIEIEKLNDIEKIYLKRTLPNPLQKIYLSVENDEIISIYK</sequence>
<dbReference type="OrthoDB" id="2990850at2"/>
<name>A0A4P7A3N0_9BACL</name>
<gene>
    <name evidence="1" type="ORF">E2636_16500</name>
</gene>
<dbReference type="RefSeq" id="WP_134211221.1">
    <property type="nucleotide sequence ID" value="NZ_CP038015.1"/>
</dbReference>
<dbReference type="Proteomes" id="UP000294292">
    <property type="component" value="Chromosome"/>
</dbReference>
<evidence type="ECO:0000313" key="1">
    <source>
        <dbReference type="EMBL" id="QBP42646.1"/>
    </source>
</evidence>
<reference evidence="1 2" key="1">
    <citation type="submission" date="2019-03" db="EMBL/GenBank/DDBJ databases">
        <title>Complete genome sequence of Paenisporosarcina antarctica CGMCC 1.6503T.</title>
        <authorList>
            <person name="Rong J.-C."/>
            <person name="Chi N.-Y."/>
            <person name="Zhang Q.-F."/>
        </authorList>
    </citation>
    <scope>NUCLEOTIDE SEQUENCE [LARGE SCALE GENOMIC DNA]</scope>
    <source>
        <strain evidence="1 2">CGMCC 1.6503</strain>
    </source>
</reference>